<feature type="domain" description="Pseudouridine synthase RsuA/RluA-like" evidence="4">
    <location>
        <begin position="12"/>
        <end position="177"/>
    </location>
</feature>
<evidence type="ECO:0000256" key="3">
    <source>
        <dbReference type="RuleBase" id="RU362028"/>
    </source>
</evidence>
<dbReference type="CDD" id="cd02869">
    <property type="entry name" value="PseudoU_synth_RluA_like"/>
    <property type="match status" value="1"/>
</dbReference>
<dbReference type="PATRIC" id="fig|1618331.3.peg.890"/>
<dbReference type="AlphaFoldDB" id="A0A0G0FDE3"/>
<dbReference type="InterPro" id="IPR050188">
    <property type="entry name" value="RluA_PseudoU_synthase"/>
</dbReference>
<dbReference type="InterPro" id="IPR006145">
    <property type="entry name" value="PsdUridine_synth_RsuA/RluA"/>
</dbReference>
<name>A0A0G0FDE3_9BACT</name>
<dbReference type="PANTHER" id="PTHR21600:SF87">
    <property type="entry name" value="RNA PSEUDOURIDYLATE SYNTHASE DOMAIN-CONTAINING PROTEIN 1"/>
    <property type="match status" value="1"/>
</dbReference>
<protein>
    <recommendedName>
        <fullName evidence="3">Pseudouridine synthase</fullName>
        <ecNumber evidence="3">5.4.99.-</ecNumber>
    </recommendedName>
</protein>
<comment type="function">
    <text evidence="3">Responsible for synthesis of pseudouridine from uracil.</text>
</comment>
<sequence length="244" mass="28132">MDQIKIIYNDEYLLVVDKPAGILVHETLAKEKDTLVNWLVTKYPDLKNLSWPDVTRPGIVHRLDKDTSGLIILAKNPKILSELQKQFKERTIQKTYKALVLGKVEPVDGKIETLIVRGKAGIQQVREFNFSVSNETLRPATTLYKTLDQYQFNKTDFSLLSVMPKTGRMHQIRVHLKYINYPIVGDPLYNTKLSRNISKNIGLDHQFLHAEKLEFQHPIENKILKFESDLPNELANTLAKLEKV</sequence>
<organism evidence="5 6">
    <name type="scientific">Berkelbacteria bacterium GW2011_GWA1_36_9</name>
    <dbReference type="NCBI Taxonomy" id="1618331"/>
    <lineage>
        <taxon>Bacteria</taxon>
        <taxon>Candidatus Berkelbacteria</taxon>
    </lineage>
</organism>
<keyword evidence="3" id="KW-0413">Isomerase</keyword>
<dbReference type="Pfam" id="PF00849">
    <property type="entry name" value="PseudoU_synth_2"/>
    <property type="match status" value="1"/>
</dbReference>
<dbReference type="Proteomes" id="UP000034508">
    <property type="component" value="Unassembled WGS sequence"/>
</dbReference>
<evidence type="ECO:0000256" key="1">
    <source>
        <dbReference type="ARBA" id="ARBA00010876"/>
    </source>
</evidence>
<comment type="similarity">
    <text evidence="1 3">Belongs to the pseudouridine synthase RluA family.</text>
</comment>
<dbReference type="PROSITE" id="PS01129">
    <property type="entry name" value="PSI_RLU"/>
    <property type="match status" value="1"/>
</dbReference>
<comment type="caution">
    <text evidence="5">The sequence shown here is derived from an EMBL/GenBank/DDBJ whole genome shotgun (WGS) entry which is preliminary data.</text>
</comment>
<dbReference type="EMBL" id="LBSM01000022">
    <property type="protein sequence ID" value="KKQ17108.1"/>
    <property type="molecule type" value="Genomic_DNA"/>
</dbReference>
<gene>
    <name evidence="5" type="ORF">US31_C0022G0005</name>
</gene>
<feature type="active site" evidence="2">
    <location>
        <position position="64"/>
    </location>
</feature>
<accession>A0A0G0FDE3</accession>
<dbReference type="NCBIfam" id="TIGR00005">
    <property type="entry name" value="rluA_subfam"/>
    <property type="match status" value="1"/>
</dbReference>
<dbReference type="InterPro" id="IPR020103">
    <property type="entry name" value="PsdUridine_synth_cat_dom_sf"/>
</dbReference>
<reference evidence="5 6" key="1">
    <citation type="journal article" date="2015" name="Nature">
        <title>rRNA introns, odd ribosomes, and small enigmatic genomes across a large radiation of phyla.</title>
        <authorList>
            <person name="Brown C.T."/>
            <person name="Hug L.A."/>
            <person name="Thomas B.C."/>
            <person name="Sharon I."/>
            <person name="Castelle C.J."/>
            <person name="Singh A."/>
            <person name="Wilkins M.J."/>
            <person name="Williams K.H."/>
            <person name="Banfield J.F."/>
        </authorList>
    </citation>
    <scope>NUCLEOTIDE SEQUENCE [LARGE SCALE GENOMIC DNA]</scope>
</reference>
<evidence type="ECO:0000313" key="6">
    <source>
        <dbReference type="Proteomes" id="UP000034508"/>
    </source>
</evidence>
<dbReference type="GO" id="GO:0000455">
    <property type="term" value="P:enzyme-directed rRNA pseudouridine synthesis"/>
    <property type="evidence" value="ECO:0007669"/>
    <property type="project" value="TreeGrafter"/>
</dbReference>
<dbReference type="EC" id="5.4.99.-" evidence="3"/>
<dbReference type="PANTHER" id="PTHR21600">
    <property type="entry name" value="MITOCHONDRIAL RNA PSEUDOURIDINE SYNTHASE"/>
    <property type="match status" value="1"/>
</dbReference>
<proteinExistence type="inferred from homology"/>
<evidence type="ECO:0000256" key="2">
    <source>
        <dbReference type="PIRSR" id="PIRSR606225-1"/>
    </source>
</evidence>
<evidence type="ECO:0000313" key="5">
    <source>
        <dbReference type="EMBL" id="KKQ17108.1"/>
    </source>
</evidence>
<dbReference type="GO" id="GO:0009982">
    <property type="term" value="F:pseudouridine synthase activity"/>
    <property type="evidence" value="ECO:0007669"/>
    <property type="project" value="InterPro"/>
</dbReference>
<comment type="catalytic activity">
    <reaction evidence="3">
        <text>a uridine in RNA = a pseudouridine in RNA</text>
        <dbReference type="Rhea" id="RHEA:48348"/>
        <dbReference type="Rhea" id="RHEA-COMP:12068"/>
        <dbReference type="Rhea" id="RHEA-COMP:12069"/>
        <dbReference type="ChEBI" id="CHEBI:65314"/>
        <dbReference type="ChEBI" id="CHEBI:65315"/>
    </reaction>
</comment>
<dbReference type="Gene3D" id="3.30.2350.10">
    <property type="entry name" value="Pseudouridine synthase"/>
    <property type="match status" value="1"/>
</dbReference>
<dbReference type="GO" id="GO:0003723">
    <property type="term" value="F:RNA binding"/>
    <property type="evidence" value="ECO:0007669"/>
    <property type="project" value="InterPro"/>
</dbReference>
<dbReference type="SUPFAM" id="SSF55120">
    <property type="entry name" value="Pseudouridine synthase"/>
    <property type="match status" value="1"/>
</dbReference>
<dbReference type="GO" id="GO:0140098">
    <property type="term" value="F:catalytic activity, acting on RNA"/>
    <property type="evidence" value="ECO:0007669"/>
    <property type="project" value="UniProtKB-ARBA"/>
</dbReference>
<dbReference type="InterPro" id="IPR006224">
    <property type="entry name" value="PsdUridine_synth_RluA-like_CS"/>
</dbReference>
<dbReference type="InterPro" id="IPR006225">
    <property type="entry name" value="PsdUridine_synth_RluC/D"/>
</dbReference>
<evidence type="ECO:0000259" key="4">
    <source>
        <dbReference type="Pfam" id="PF00849"/>
    </source>
</evidence>